<comment type="function">
    <text evidence="3">Troponin is the central regulatory protein of striated muscle contraction. Tn consists of three components: Tn-I which is the inhibitor of actomyosin ATPase, Tn-T which contains the binding site for tropomyosin and Tn-C. The binding of calcium to Tn-C abolishes the inhibitory action of Tn on actin filaments.</text>
</comment>
<evidence type="ECO:0000313" key="5">
    <source>
        <dbReference type="EMBL" id="TRY71145.1"/>
    </source>
</evidence>
<dbReference type="InterPro" id="IPR018247">
    <property type="entry name" value="EF_Hand_1_Ca_BS"/>
</dbReference>
<evidence type="ECO:0000256" key="1">
    <source>
        <dbReference type="ARBA" id="ARBA00022737"/>
    </source>
</evidence>
<dbReference type="EMBL" id="VCGU01000009">
    <property type="protein sequence ID" value="TRY71145.1"/>
    <property type="molecule type" value="Genomic_DNA"/>
</dbReference>
<evidence type="ECO:0000259" key="4">
    <source>
        <dbReference type="PROSITE" id="PS50222"/>
    </source>
</evidence>
<protein>
    <recommendedName>
        <fullName evidence="4">EF-hand domain-containing protein</fullName>
    </recommendedName>
</protein>
<sequence>MTSNWEDKDDLLFEKAATTQPNKQKLSKNELERVTEVFKMYETGEGEATIYPRDLAIAMKKLGLNPTETEIQDLINAVEVNGLVYYQDFCRIIVRKFREDDEENFHQELFRTLVGPKEYPSGTQAPIYDVNKELLSFTQFKAIMTNLPEMVNDNDVARMFMVADKDSSGKISYQEFRRMCVVPRVESIPDEMPDIDANGDIIVRHHSPKVDTVVSVVGSK</sequence>
<evidence type="ECO:0000256" key="2">
    <source>
        <dbReference type="ARBA" id="ARBA00022837"/>
    </source>
</evidence>
<dbReference type="FunFam" id="1.10.238.10:FF:000178">
    <property type="entry name" value="Calmodulin-2 A"/>
    <property type="match status" value="1"/>
</dbReference>
<organism evidence="5 6">
    <name type="scientific">Tigriopus californicus</name>
    <name type="common">Marine copepod</name>
    <dbReference type="NCBI Taxonomy" id="6832"/>
    <lineage>
        <taxon>Eukaryota</taxon>
        <taxon>Metazoa</taxon>
        <taxon>Ecdysozoa</taxon>
        <taxon>Arthropoda</taxon>
        <taxon>Crustacea</taxon>
        <taxon>Multicrustacea</taxon>
        <taxon>Hexanauplia</taxon>
        <taxon>Copepoda</taxon>
        <taxon>Harpacticoida</taxon>
        <taxon>Harpacticidae</taxon>
        <taxon>Tigriopus</taxon>
    </lineage>
</organism>
<proteinExistence type="predicted"/>
<dbReference type="GO" id="GO:0016460">
    <property type="term" value="C:myosin II complex"/>
    <property type="evidence" value="ECO:0007669"/>
    <property type="project" value="TreeGrafter"/>
</dbReference>
<dbReference type="STRING" id="6832.A0A553P0D4"/>
<dbReference type="AlphaFoldDB" id="A0A553P0D4"/>
<dbReference type="PROSITE" id="PS50222">
    <property type="entry name" value="EF_HAND_2"/>
    <property type="match status" value="1"/>
</dbReference>
<keyword evidence="1" id="KW-0677">Repeat</keyword>
<dbReference type="Gene3D" id="1.10.238.10">
    <property type="entry name" value="EF-hand"/>
    <property type="match status" value="1"/>
</dbReference>
<dbReference type="SMART" id="SM00054">
    <property type="entry name" value="EFh"/>
    <property type="match status" value="1"/>
</dbReference>
<dbReference type="PANTHER" id="PTHR23048:SF0">
    <property type="entry name" value="CALMODULIN LIKE 3"/>
    <property type="match status" value="1"/>
</dbReference>
<feature type="domain" description="EF-hand" evidence="4">
    <location>
        <begin position="151"/>
        <end position="186"/>
    </location>
</feature>
<name>A0A553P0D4_TIGCA</name>
<dbReference type="OrthoDB" id="6374461at2759"/>
<dbReference type="Pfam" id="PF00036">
    <property type="entry name" value="EF-hand_1"/>
    <property type="match status" value="1"/>
</dbReference>
<dbReference type="SUPFAM" id="SSF47473">
    <property type="entry name" value="EF-hand"/>
    <property type="match status" value="1"/>
</dbReference>
<dbReference type="Proteomes" id="UP000318571">
    <property type="component" value="Chromosome 9"/>
</dbReference>
<dbReference type="InterPro" id="IPR011992">
    <property type="entry name" value="EF-hand-dom_pair"/>
</dbReference>
<gene>
    <name evidence="5" type="ORF">TCAL_09423</name>
</gene>
<dbReference type="PROSITE" id="PS00018">
    <property type="entry name" value="EF_HAND_1"/>
    <property type="match status" value="1"/>
</dbReference>
<keyword evidence="6" id="KW-1185">Reference proteome</keyword>
<evidence type="ECO:0000313" key="6">
    <source>
        <dbReference type="Proteomes" id="UP000318571"/>
    </source>
</evidence>
<dbReference type="OMA" id="FKMYETG"/>
<dbReference type="InterPro" id="IPR050230">
    <property type="entry name" value="CALM/Myosin/TropC-like"/>
</dbReference>
<evidence type="ECO:0000256" key="3">
    <source>
        <dbReference type="ARBA" id="ARBA00037722"/>
    </source>
</evidence>
<keyword evidence="2" id="KW-0106">Calcium</keyword>
<accession>A0A553P0D4</accession>
<dbReference type="InterPro" id="IPR002048">
    <property type="entry name" value="EF_hand_dom"/>
</dbReference>
<comment type="caution">
    <text evidence="5">The sequence shown here is derived from an EMBL/GenBank/DDBJ whole genome shotgun (WGS) entry which is preliminary data.</text>
</comment>
<dbReference type="GO" id="GO:0005509">
    <property type="term" value="F:calcium ion binding"/>
    <property type="evidence" value="ECO:0007669"/>
    <property type="project" value="InterPro"/>
</dbReference>
<reference evidence="5 6" key="1">
    <citation type="journal article" date="2018" name="Nat. Ecol. Evol.">
        <title>Genomic signatures of mitonuclear coevolution across populations of Tigriopus californicus.</title>
        <authorList>
            <person name="Barreto F.S."/>
            <person name="Watson E.T."/>
            <person name="Lima T.G."/>
            <person name="Willett C.S."/>
            <person name="Edmands S."/>
            <person name="Li W."/>
            <person name="Burton R.S."/>
        </authorList>
    </citation>
    <scope>NUCLEOTIDE SEQUENCE [LARGE SCALE GENOMIC DNA]</scope>
    <source>
        <strain evidence="5 6">San Diego</strain>
    </source>
</reference>
<dbReference type="PANTHER" id="PTHR23048">
    <property type="entry name" value="MYOSIN LIGHT CHAIN 1, 3"/>
    <property type="match status" value="1"/>
</dbReference>
<dbReference type="CDD" id="cd00051">
    <property type="entry name" value="EFh"/>
    <property type="match status" value="1"/>
</dbReference>